<feature type="chain" id="PRO_5036919402" description="DUF2141 domain-containing protein" evidence="1">
    <location>
        <begin position="21"/>
        <end position="142"/>
    </location>
</feature>
<feature type="signal peptide" evidence="1">
    <location>
        <begin position="1"/>
        <end position="20"/>
    </location>
</feature>
<protein>
    <recommendedName>
        <fullName evidence="4">DUF2141 domain-containing protein</fullName>
    </recommendedName>
</protein>
<dbReference type="EMBL" id="BMJJ01000005">
    <property type="protein sequence ID" value="GGD20817.1"/>
    <property type="molecule type" value="Genomic_DNA"/>
</dbReference>
<dbReference type="Pfam" id="PF09912">
    <property type="entry name" value="DUF2141"/>
    <property type="match status" value="1"/>
</dbReference>
<evidence type="ECO:0008006" key="4">
    <source>
        <dbReference type="Google" id="ProtNLM"/>
    </source>
</evidence>
<evidence type="ECO:0000313" key="2">
    <source>
        <dbReference type="EMBL" id="GGD20817.1"/>
    </source>
</evidence>
<comment type="caution">
    <text evidence="2">The sequence shown here is derived from an EMBL/GenBank/DDBJ whole genome shotgun (WGS) entry which is preliminary data.</text>
</comment>
<dbReference type="RefSeq" id="WP_188850961.1">
    <property type="nucleotide sequence ID" value="NZ_BMJJ01000005.1"/>
</dbReference>
<dbReference type="Proteomes" id="UP000613160">
    <property type="component" value="Unassembled WGS sequence"/>
</dbReference>
<name>A0A916XY35_9HYPH</name>
<accession>A0A916XY35</accession>
<gene>
    <name evidence="2" type="ORF">GCM10011335_24670</name>
</gene>
<dbReference type="AlphaFoldDB" id="A0A916XY35"/>
<reference evidence="2" key="1">
    <citation type="journal article" date="2014" name="Int. J. Syst. Evol. Microbiol.">
        <title>Complete genome sequence of Corynebacterium casei LMG S-19264T (=DSM 44701T), isolated from a smear-ripened cheese.</title>
        <authorList>
            <consortium name="US DOE Joint Genome Institute (JGI-PGF)"/>
            <person name="Walter F."/>
            <person name="Albersmeier A."/>
            <person name="Kalinowski J."/>
            <person name="Ruckert C."/>
        </authorList>
    </citation>
    <scope>NUCLEOTIDE SEQUENCE</scope>
    <source>
        <strain evidence="2">CGMCC 1.15493</strain>
    </source>
</reference>
<reference evidence="2" key="2">
    <citation type="submission" date="2020-09" db="EMBL/GenBank/DDBJ databases">
        <authorList>
            <person name="Sun Q."/>
            <person name="Zhou Y."/>
        </authorList>
    </citation>
    <scope>NUCLEOTIDE SEQUENCE</scope>
    <source>
        <strain evidence="2">CGMCC 1.15493</strain>
    </source>
</reference>
<keyword evidence="1" id="KW-0732">Signal</keyword>
<keyword evidence="3" id="KW-1185">Reference proteome</keyword>
<proteinExistence type="predicted"/>
<organism evidence="2 3">
    <name type="scientific">Aureimonas glaciei</name>
    <dbReference type="NCBI Taxonomy" id="1776957"/>
    <lineage>
        <taxon>Bacteria</taxon>
        <taxon>Pseudomonadati</taxon>
        <taxon>Pseudomonadota</taxon>
        <taxon>Alphaproteobacteria</taxon>
        <taxon>Hyphomicrobiales</taxon>
        <taxon>Aurantimonadaceae</taxon>
        <taxon>Aureimonas</taxon>
    </lineage>
</organism>
<dbReference type="InterPro" id="IPR018673">
    <property type="entry name" value="DUF2141"/>
</dbReference>
<sequence length="142" mass="14766">MRLILASLLGTLGWAGAATAADLALTIAGARSTDGVVSICLWSDGQNFPDCGKSKTAERRTVAASALGKPIVFSGLKPGTFAISALHDENDNGKLDTNLIGIPKEGIAVSNDAMPKFSAPRFAETAFALTGDADQRITLVYR</sequence>
<evidence type="ECO:0000313" key="3">
    <source>
        <dbReference type="Proteomes" id="UP000613160"/>
    </source>
</evidence>
<evidence type="ECO:0000256" key="1">
    <source>
        <dbReference type="SAM" id="SignalP"/>
    </source>
</evidence>